<dbReference type="CDD" id="cd00077">
    <property type="entry name" value="HDc"/>
    <property type="match status" value="1"/>
</dbReference>
<evidence type="ECO:0000259" key="1">
    <source>
        <dbReference type="PROSITE" id="PS51831"/>
    </source>
</evidence>
<reference evidence="3" key="1">
    <citation type="submission" date="2017-02" db="EMBL/GenBank/DDBJ databases">
        <authorList>
            <person name="Tafer H."/>
            <person name="Lopandic K."/>
        </authorList>
    </citation>
    <scope>NUCLEOTIDE SEQUENCE [LARGE SCALE GENOMIC DNA]</scope>
    <source>
        <strain evidence="3">CBS 366.77</strain>
    </source>
</reference>
<comment type="caution">
    <text evidence="2">The sequence shown here is derived from an EMBL/GenBank/DDBJ whole genome shotgun (WGS) entry which is preliminary data.</text>
</comment>
<name>A0A3A2ZEF8_9EURO</name>
<sequence length="173" mass="18957">MSENRAAQVEEYGWTAVSCDPKQRANTKPSTKPSVPQLVKDVPFPSTAVALAAIEYAKAELPTPTFNHSMRVFYYGLAIARQHFPEWKFSDETWLLTCLFHDIGTIPKYTPSVFMSFDLHGGLVALDALKQMGAPSPQAESVAEAIIRHQDPVQTGTIHAVGLLIQLATLFGG</sequence>
<dbReference type="PANTHER" id="PTHR35569">
    <property type="entry name" value="CYANAMIDE HYDRATASE DDI2-RELATED"/>
    <property type="match status" value="1"/>
</dbReference>
<feature type="domain" description="HD" evidence="1">
    <location>
        <begin position="65"/>
        <end position="173"/>
    </location>
</feature>
<proteinExistence type="predicted"/>
<dbReference type="AlphaFoldDB" id="A0A3A2ZEF8"/>
<dbReference type="InterPro" id="IPR003607">
    <property type="entry name" value="HD/PDEase_dom"/>
</dbReference>
<dbReference type="Pfam" id="PF01966">
    <property type="entry name" value="HD"/>
    <property type="match status" value="1"/>
</dbReference>
<evidence type="ECO:0000313" key="2">
    <source>
        <dbReference type="EMBL" id="RJE21529.1"/>
    </source>
</evidence>
<dbReference type="NCBIfam" id="TIGR03401">
    <property type="entry name" value="cyanamide_fam"/>
    <property type="match status" value="1"/>
</dbReference>
<dbReference type="EMBL" id="MVGC01000222">
    <property type="protein sequence ID" value="RJE21529.1"/>
    <property type="molecule type" value="Genomic_DNA"/>
</dbReference>
<dbReference type="SUPFAM" id="SSF109604">
    <property type="entry name" value="HD-domain/PDEase-like"/>
    <property type="match status" value="1"/>
</dbReference>
<dbReference type="PROSITE" id="PS51831">
    <property type="entry name" value="HD"/>
    <property type="match status" value="1"/>
</dbReference>
<organism evidence="2 3">
    <name type="scientific">Aspergillus sclerotialis</name>
    <dbReference type="NCBI Taxonomy" id="2070753"/>
    <lineage>
        <taxon>Eukaryota</taxon>
        <taxon>Fungi</taxon>
        <taxon>Dikarya</taxon>
        <taxon>Ascomycota</taxon>
        <taxon>Pezizomycotina</taxon>
        <taxon>Eurotiomycetes</taxon>
        <taxon>Eurotiomycetidae</taxon>
        <taxon>Eurotiales</taxon>
        <taxon>Aspergillaceae</taxon>
        <taxon>Aspergillus</taxon>
        <taxon>Aspergillus subgen. Polypaecilum</taxon>
    </lineage>
</organism>
<dbReference type="PANTHER" id="PTHR35569:SF1">
    <property type="entry name" value="CYANAMIDE HYDRATASE DDI2-RELATED"/>
    <property type="match status" value="1"/>
</dbReference>
<evidence type="ECO:0000313" key="3">
    <source>
        <dbReference type="Proteomes" id="UP000266188"/>
    </source>
</evidence>
<accession>A0A3A2ZEF8</accession>
<keyword evidence="3" id="KW-1185">Reference proteome</keyword>
<protein>
    <submittedName>
        <fullName evidence="2">Cyanamide hydratase</fullName>
    </submittedName>
</protein>
<dbReference type="Proteomes" id="UP000266188">
    <property type="component" value="Unassembled WGS sequence"/>
</dbReference>
<dbReference type="InterPro" id="IPR006674">
    <property type="entry name" value="HD_domain"/>
</dbReference>
<dbReference type="OrthoDB" id="409121at2759"/>
<dbReference type="InterPro" id="IPR017771">
    <property type="entry name" value="Cyanamide_hydratase_HD"/>
</dbReference>
<gene>
    <name evidence="2" type="ORF">PHISCL_06133</name>
</gene>
<dbReference type="Gene3D" id="1.10.3210.10">
    <property type="entry name" value="Hypothetical protein af1432"/>
    <property type="match status" value="1"/>
</dbReference>